<dbReference type="Proteomes" id="UP000176303">
    <property type="component" value="Unassembled WGS sequence"/>
</dbReference>
<evidence type="ECO:0000313" key="2">
    <source>
        <dbReference type="EMBL" id="OGL72723.1"/>
    </source>
</evidence>
<dbReference type="EMBL" id="MGDZ01000053">
    <property type="protein sequence ID" value="OGL72723.1"/>
    <property type="molecule type" value="Genomic_DNA"/>
</dbReference>
<feature type="domain" description="NAD(P)-binding" evidence="1">
    <location>
        <begin position="12"/>
        <end position="314"/>
    </location>
</feature>
<name>A0A1F7U381_9BACT</name>
<dbReference type="SUPFAM" id="SSF51735">
    <property type="entry name" value="NAD(P)-binding Rossmann-fold domains"/>
    <property type="match status" value="1"/>
</dbReference>
<dbReference type="STRING" id="1802391.A3D72_00570"/>
<dbReference type="InterPro" id="IPR016040">
    <property type="entry name" value="NAD(P)-bd_dom"/>
</dbReference>
<accession>A0A1F7U381</accession>
<dbReference type="AlphaFoldDB" id="A0A1F7U381"/>
<evidence type="ECO:0000259" key="1">
    <source>
        <dbReference type="Pfam" id="PF16363"/>
    </source>
</evidence>
<dbReference type="Gene3D" id="3.90.25.10">
    <property type="entry name" value="UDP-galactose 4-epimerase, domain 1"/>
    <property type="match status" value="1"/>
</dbReference>
<dbReference type="InterPro" id="IPR036291">
    <property type="entry name" value="NAD(P)-bd_dom_sf"/>
</dbReference>
<dbReference type="Gene3D" id="3.40.50.720">
    <property type="entry name" value="NAD(P)-binding Rossmann-like Domain"/>
    <property type="match status" value="1"/>
</dbReference>
<proteinExistence type="predicted"/>
<dbReference type="PANTHER" id="PTHR43000">
    <property type="entry name" value="DTDP-D-GLUCOSE 4,6-DEHYDRATASE-RELATED"/>
    <property type="match status" value="1"/>
</dbReference>
<reference evidence="2 3" key="1">
    <citation type="journal article" date="2016" name="Nat. Commun.">
        <title>Thousands of microbial genomes shed light on interconnected biogeochemical processes in an aquifer system.</title>
        <authorList>
            <person name="Anantharaman K."/>
            <person name="Brown C.T."/>
            <person name="Hug L.A."/>
            <person name="Sharon I."/>
            <person name="Castelle C.J."/>
            <person name="Probst A.J."/>
            <person name="Thomas B.C."/>
            <person name="Singh A."/>
            <person name="Wilkins M.J."/>
            <person name="Karaoz U."/>
            <person name="Brodie E.L."/>
            <person name="Williams K.H."/>
            <person name="Hubbard S.S."/>
            <person name="Banfield J.F."/>
        </authorList>
    </citation>
    <scope>NUCLEOTIDE SEQUENCE [LARGE SCALE GENOMIC DNA]</scope>
</reference>
<evidence type="ECO:0000313" key="3">
    <source>
        <dbReference type="Proteomes" id="UP000176303"/>
    </source>
</evidence>
<organism evidence="2 3">
    <name type="scientific">Candidatus Uhrbacteria bacterium RIFCSPHIGHO2_02_FULL_57_19</name>
    <dbReference type="NCBI Taxonomy" id="1802391"/>
    <lineage>
        <taxon>Bacteria</taxon>
        <taxon>Candidatus Uhriibacteriota</taxon>
    </lineage>
</organism>
<comment type="caution">
    <text evidence="2">The sequence shown here is derived from an EMBL/GenBank/DDBJ whole genome shotgun (WGS) entry which is preliminary data.</text>
</comment>
<gene>
    <name evidence="2" type="ORF">A3D72_00570</name>
</gene>
<dbReference type="Pfam" id="PF16363">
    <property type="entry name" value="GDP_Man_Dehyd"/>
    <property type="match status" value="1"/>
</dbReference>
<dbReference type="PRINTS" id="PR01713">
    <property type="entry name" value="NUCEPIMERASE"/>
</dbReference>
<protein>
    <submittedName>
        <fullName evidence="2">Sugar dehydratase</fullName>
    </submittedName>
</protein>
<sequence>MMNDFWAGKRVLVTGIAGFLGSWLADELIRRDAEVVGLVRDDLPNSRFAEVGIGGRATIVHGDLADFFLLERILNEYEIDTCFHLAAQPIVTVANRLPMSTFESNIRGTWNLLEAARHYGKAARIVAASSDKAYGESALLPYREELPLASNHPYDVSKSCTDLLAQTYAASYGMPVTVSRCGNFYGGGDTNWSRIVPGTFRSIIRGERPMIRSDGTLLRDYFYIEDVVEAYLSLGQAADRADVRGRAFNFGTESPVSVRDLVATMLRVTGRADLEPIILGDAPNEINAQYLSSERARNTLGWSPRIPLEEGLRRSYDWYQKYLARSSKKEELIPSVILNSILAGHSGPAQLV</sequence>